<gene>
    <name evidence="1" type="ORF">FC96_GL001690</name>
</gene>
<accession>A0A0R1HYJ7</accession>
<dbReference type="PATRIC" id="fig|1302272.5.peg.1708"/>
<keyword evidence="2" id="KW-1185">Reference proteome</keyword>
<evidence type="ECO:0000313" key="1">
    <source>
        <dbReference type="EMBL" id="KRK48578.1"/>
    </source>
</evidence>
<dbReference type="AlphaFoldDB" id="A0A0R1HYJ7"/>
<dbReference type="EMBL" id="AZCX01000003">
    <property type="protein sequence ID" value="KRK48578.1"/>
    <property type="molecule type" value="Genomic_DNA"/>
</dbReference>
<organism evidence="1 2">
    <name type="scientific">Secundilactobacillus kimchicus JCM 15530</name>
    <dbReference type="NCBI Taxonomy" id="1302272"/>
    <lineage>
        <taxon>Bacteria</taxon>
        <taxon>Bacillati</taxon>
        <taxon>Bacillota</taxon>
        <taxon>Bacilli</taxon>
        <taxon>Lactobacillales</taxon>
        <taxon>Lactobacillaceae</taxon>
        <taxon>Secundilactobacillus</taxon>
    </lineage>
</organism>
<sequence length="370" mass="42479">MRKWGRIITSIILMMLLGQPVVARAKWHIYHQKSSALVDYHRSRMRVVNDRKVQYKKVPKRYAHMSKSSTIHEIKATQGRRATFKTRYLLPNPGKNGQRWGNPQSIAISKNRIMSVVYCPTNLKNKGRIVQFDLNRLDQAGVIEDPASLQTVFVKHKGHYSQDQKTLQHAIKVGPLFTTGHGQSLAYNFKTHGLYMWRDCEKRARVPVNKWGYIQHINAKSLRPDRLIRFRLRSHGLSVPGGHTLAFDGAGNAYFWTNPGFGGYIYKGHIGKKHVTFRLTRQILKHIPGTRIQSMGYNPVRKRLYLISDGSIASFSSAKLKGRGHLTNRSFDYSAFTPKREFEGLAYDQKGHAYLLVNHQPEVLVANRSY</sequence>
<comment type="caution">
    <text evidence="1">The sequence shown here is derived from an EMBL/GenBank/DDBJ whole genome shotgun (WGS) entry which is preliminary data.</text>
</comment>
<name>A0A0R1HYJ7_9LACO</name>
<protein>
    <recommendedName>
        <fullName evidence="3">Extracellular protein</fullName>
    </recommendedName>
</protein>
<dbReference type="Proteomes" id="UP000050911">
    <property type="component" value="Unassembled WGS sequence"/>
</dbReference>
<evidence type="ECO:0000313" key="2">
    <source>
        <dbReference type="Proteomes" id="UP000050911"/>
    </source>
</evidence>
<dbReference type="RefSeq" id="WP_338055562.1">
    <property type="nucleotide sequence ID" value="NZ_AZCX01000003.1"/>
</dbReference>
<proteinExistence type="predicted"/>
<dbReference type="STRING" id="1302272.FC96_GL001690"/>
<evidence type="ECO:0008006" key="3">
    <source>
        <dbReference type="Google" id="ProtNLM"/>
    </source>
</evidence>
<reference evidence="1 2" key="1">
    <citation type="journal article" date="2015" name="Genome Announc.">
        <title>Expanding the biotechnology potential of lactobacilli through comparative genomics of 213 strains and associated genera.</title>
        <authorList>
            <person name="Sun Z."/>
            <person name="Harris H.M."/>
            <person name="McCann A."/>
            <person name="Guo C."/>
            <person name="Argimon S."/>
            <person name="Zhang W."/>
            <person name="Yang X."/>
            <person name="Jeffery I.B."/>
            <person name="Cooney J.C."/>
            <person name="Kagawa T.F."/>
            <person name="Liu W."/>
            <person name="Song Y."/>
            <person name="Salvetti E."/>
            <person name="Wrobel A."/>
            <person name="Rasinkangas P."/>
            <person name="Parkhill J."/>
            <person name="Rea M.C."/>
            <person name="O'Sullivan O."/>
            <person name="Ritari J."/>
            <person name="Douillard F.P."/>
            <person name="Paul Ross R."/>
            <person name="Yang R."/>
            <person name="Briner A.E."/>
            <person name="Felis G.E."/>
            <person name="de Vos W.M."/>
            <person name="Barrangou R."/>
            <person name="Klaenhammer T.R."/>
            <person name="Caufield P.W."/>
            <person name="Cui Y."/>
            <person name="Zhang H."/>
            <person name="O'Toole P.W."/>
        </authorList>
    </citation>
    <scope>NUCLEOTIDE SEQUENCE [LARGE SCALE GENOMIC DNA]</scope>
    <source>
        <strain evidence="1 2">JCM 15530</strain>
    </source>
</reference>